<keyword evidence="7" id="KW-1185">Reference proteome</keyword>
<dbReference type="Proteomes" id="UP000048926">
    <property type="component" value="Unassembled WGS sequence"/>
</dbReference>
<dbReference type="InterPro" id="IPR050319">
    <property type="entry name" value="ABC_transp_ATP-bind"/>
</dbReference>
<evidence type="ECO:0000256" key="4">
    <source>
        <dbReference type="ARBA" id="ARBA00022840"/>
    </source>
</evidence>
<dbReference type="PANTHER" id="PTHR43776">
    <property type="entry name" value="TRANSPORT ATP-BINDING PROTEIN"/>
    <property type="match status" value="1"/>
</dbReference>
<organism evidence="6 7">
    <name type="scientific">Roseibium aggregatum</name>
    <dbReference type="NCBI Taxonomy" id="187304"/>
    <lineage>
        <taxon>Bacteria</taxon>
        <taxon>Pseudomonadati</taxon>
        <taxon>Pseudomonadota</taxon>
        <taxon>Alphaproteobacteria</taxon>
        <taxon>Hyphomicrobiales</taxon>
        <taxon>Stappiaceae</taxon>
        <taxon>Roseibium</taxon>
    </lineage>
</organism>
<keyword evidence="2" id="KW-0813">Transport</keyword>
<dbReference type="RefSeq" id="WP_055660858.1">
    <property type="nucleotide sequence ID" value="NZ_CXST01000004.1"/>
</dbReference>
<keyword evidence="3" id="KW-0547">Nucleotide-binding</keyword>
<gene>
    <name evidence="6" type="primary">oppF_5</name>
    <name evidence="6" type="ORF">LAL4801_05245</name>
</gene>
<evidence type="ECO:0000313" key="6">
    <source>
        <dbReference type="EMBL" id="CTQ46786.1"/>
    </source>
</evidence>
<evidence type="ECO:0000256" key="1">
    <source>
        <dbReference type="ARBA" id="ARBA00005417"/>
    </source>
</evidence>
<dbReference type="EMBL" id="CXST01000004">
    <property type="protein sequence ID" value="CTQ46786.1"/>
    <property type="molecule type" value="Genomic_DNA"/>
</dbReference>
<feature type="domain" description="ABC transporter" evidence="5">
    <location>
        <begin position="2"/>
        <end position="196"/>
    </location>
</feature>
<dbReference type="GO" id="GO:0055085">
    <property type="term" value="P:transmembrane transport"/>
    <property type="evidence" value="ECO:0007669"/>
    <property type="project" value="UniProtKB-ARBA"/>
</dbReference>
<dbReference type="GO" id="GO:0005524">
    <property type="term" value="F:ATP binding"/>
    <property type="evidence" value="ECO:0007669"/>
    <property type="project" value="UniProtKB-KW"/>
</dbReference>
<dbReference type="InterPro" id="IPR003439">
    <property type="entry name" value="ABC_transporter-like_ATP-bd"/>
</dbReference>
<evidence type="ECO:0000313" key="7">
    <source>
        <dbReference type="Proteomes" id="UP000048926"/>
    </source>
</evidence>
<evidence type="ECO:0000256" key="3">
    <source>
        <dbReference type="ARBA" id="ARBA00022741"/>
    </source>
</evidence>
<dbReference type="InterPro" id="IPR017871">
    <property type="entry name" value="ABC_transporter-like_CS"/>
</dbReference>
<protein>
    <submittedName>
        <fullName evidence="6">Stage 0 sporulation protein KE</fullName>
    </submittedName>
</protein>
<dbReference type="SUPFAM" id="SSF52540">
    <property type="entry name" value="P-loop containing nucleoside triphosphate hydrolases"/>
    <property type="match status" value="1"/>
</dbReference>
<dbReference type="SMART" id="SM00382">
    <property type="entry name" value="AAA"/>
    <property type="match status" value="1"/>
</dbReference>
<dbReference type="OrthoDB" id="9784450at2"/>
<comment type="similarity">
    <text evidence="1">Belongs to the ABC transporter superfamily.</text>
</comment>
<dbReference type="GO" id="GO:0016887">
    <property type="term" value="F:ATP hydrolysis activity"/>
    <property type="evidence" value="ECO:0007669"/>
    <property type="project" value="InterPro"/>
</dbReference>
<sequence>MLTANRLSFRYGARAPYVLRDVALSIHPGEIVGLSGPSGRGKSTLGRLLAGHLEPTSGTITIDDRAGSNGQFHPVQYLHQSPIFATDPRWRISRIIAEGWSPDEVTRTELGIDDSWYARYPHEVSGGELQRVALLRALAPGLRYLIADEITSMLDPVAQVEIWQFLLKRVRQGLGILAISHDRALLERIATRVVTI</sequence>
<reference evidence="7" key="1">
    <citation type="submission" date="2015-07" db="EMBL/GenBank/DDBJ databases">
        <authorList>
            <person name="Rodrigo-Torres Lidia"/>
            <person name="Arahal R.David."/>
        </authorList>
    </citation>
    <scope>NUCLEOTIDE SEQUENCE [LARGE SCALE GENOMIC DNA]</scope>
    <source>
        <strain evidence="7">CECT 4801</strain>
    </source>
</reference>
<evidence type="ECO:0000256" key="2">
    <source>
        <dbReference type="ARBA" id="ARBA00022448"/>
    </source>
</evidence>
<dbReference type="Gene3D" id="3.40.50.300">
    <property type="entry name" value="P-loop containing nucleotide triphosphate hydrolases"/>
    <property type="match status" value="1"/>
</dbReference>
<dbReference type="AlphaFoldDB" id="A0A0M6Y9K9"/>
<name>A0A0M6Y9K9_9HYPH</name>
<dbReference type="PANTHER" id="PTHR43776:SF7">
    <property type="entry name" value="D,D-DIPEPTIDE TRANSPORT ATP-BINDING PROTEIN DDPF-RELATED"/>
    <property type="match status" value="1"/>
</dbReference>
<evidence type="ECO:0000259" key="5">
    <source>
        <dbReference type="PROSITE" id="PS50893"/>
    </source>
</evidence>
<dbReference type="InterPro" id="IPR027417">
    <property type="entry name" value="P-loop_NTPase"/>
</dbReference>
<dbReference type="PROSITE" id="PS50893">
    <property type="entry name" value="ABC_TRANSPORTER_2"/>
    <property type="match status" value="1"/>
</dbReference>
<proteinExistence type="inferred from homology"/>
<keyword evidence="4" id="KW-0067">ATP-binding</keyword>
<dbReference type="InterPro" id="IPR003593">
    <property type="entry name" value="AAA+_ATPase"/>
</dbReference>
<accession>A0A0M6Y9K9</accession>
<dbReference type="Pfam" id="PF00005">
    <property type="entry name" value="ABC_tran"/>
    <property type="match status" value="1"/>
</dbReference>
<dbReference type="PROSITE" id="PS00211">
    <property type="entry name" value="ABC_TRANSPORTER_1"/>
    <property type="match status" value="1"/>
</dbReference>